<protein>
    <submittedName>
        <fullName evidence="13">Zygote arrest protein 1-like</fullName>
    </submittedName>
</protein>
<evidence type="ECO:0000259" key="11">
    <source>
        <dbReference type="SMART" id="SM01328"/>
    </source>
</evidence>
<keyword evidence="8" id="KW-0694">RNA-binding</keyword>
<keyword evidence="4" id="KW-0479">Metal-binding</keyword>
<dbReference type="GO" id="GO:0008270">
    <property type="term" value="F:zinc ion binding"/>
    <property type="evidence" value="ECO:0007669"/>
    <property type="project" value="UniProtKB-KW"/>
</dbReference>
<dbReference type="GO" id="GO:0003729">
    <property type="term" value="F:mRNA binding"/>
    <property type="evidence" value="ECO:0007669"/>
    <property type="project" value="UniProtKB-ARBA"/>
</dbReference>
<dbReference type="PANTHER" id="PTHR31054">
    <property type="entry name" value="ZYGOTE ARREST PROTEIN 1-LIKE ISOFORM X1"/>
    <property type="match status" value="1"/>
</dbReference>
<evidence type="ECO:0000256" key="5">
    <source>
        <dbReference type="ARBA" id="ARBA00022771"/>
    </source>
</evidence>
<sequence length="104" mass="12179">MYGRRGRRDITLRRYGYFRCSNCNAHWESSHTYKISHSVEKYYKQDCKKCNIGCEPYRVERLICSVCGSRDCKCTSEEKAARHVDPNKPHMSALCHKCRSGHPC</sequence>
<proteinExistence type="inferred from homology"/>
<evidence type="ECO:0000256" key="6">
    <source>
        <dbReference type="ARBA" id="ARBA00022782"/>
    </source>
</evidence>
<evidence type="ECO:0000313" key="13">
    <source>
        <dbReference type="RefSeq" id="XP_022318637.1"/>
    </source>
</evidence>
<evidence type="ECO:0000256" key="8">
    <source>
        <dbReference type="ARBA" id="ARBA00022884"/>
    </source>
</evidence>
<dbReference type="RefSeq" id="XP_022318637.1">
    <property type="nucleotide sequence ID" value="XM_022462929.1"/>
</dbReference>
<evidence type="ECO:0000256" key="2">
    <source>
        <dbReference type="ARBA" id="ARBA00022473"/>
    </source>
</evidence>
<dbReference type="GO" id="GO:0017148">
    <property type="term" value="P:negative regulation of translation"/>
    <property type="evidence" value="ECO:0007669"/>
    <property type="project" value="UniProtKB-ARBA"/>
</dbReference>
<comment type="subcellular location">
    <subcellularLocation>
        <location evidence="1">Cytoplasm</location>
    </subcellularLocation>
</comment>
<comment type="similarity">
    <text evidence="10">Belongs to the ZAR1 family.</text>
</comment>
<keyword evidence="6" id="KW-0221">Differentiation</keyword>
<dbReference type="PANTHER" id="PTHR31054:SF3">
    <property type="entry name" value="ZYGOTE ARREST PROTEIN 1-LIKE"/>
    <property type="match status" value="1"/>
</dbReference>
<evidence type="ECO:0000256" key="3">
    <source>
        <dbReference type="ARBA" id="ARBA00022490"/>
    </source>
</evidence>
<evidence type="ECO:0000256" key="7">
    <source>
        <dbReference type="ARBA" id="ARBA00022833"/>
    </source>
</evidence>
<dbReference type="SMART" id="SM01328">
    <property type="entry name" value="zf-3CxxC"/>
    <property type="match status" value="1"/>
</dbReference>
<gene>
    <name evidence="13" type="primary">LOC111121587</name>
</gene>
<dbReference type="InterPro" id="IPR026775">
    <property type="entry name" value="Zar1"/>
</dbReference>
<dbReference type="GeneID" id="111121587"/>
<evidence type="ECO:0000256" key="10">
    <source>
        <dbReference type="ARBA" id="ARBA00034699"/>
    </source>
</evidence>
<keyword evidence="2" id="KW-0217">Developmental protein</keyword>
<keyword evidence="5" id="KW-0863">Zinc-finger</keyword>
<feature type="domain" description="3CxxC-type" evidence="11">
    <location>
        <begin position="13"/>
        <end position="101"/>
    </location>
</feature>
<organism evidence="12 13">
    <name type="scientific">Crassostrea virginica</name>
    <name type="common">Eastern oyster</name>
    <dbReference type="NCBI Taxonomy" id="6565"/>
    <lineage>
        <taxon>Eukaryota</taxon>
        <taxon>Metazoa</taxon>
        <taxon>Spiralia</taxon>
        <taxon>Lophotrochozoa</taxon>
        <taxon>Mollusca</taxon>
        <taxon>Bivalvia</taxon>
        <taxon>Autobranchia</taxon>
        <taxon>Pteriomorphia</taxon>
        <taxon>Ostreida</taxon>
        <taxon>Ostreoidea</taxon>
        <taxon>Ostreidae</taxon>
        <taxon>Crassostrea</taxon>
    </lineage>
</organism>
<dbReference type="KEGG" id="cvn:111121587"/>
<evidence type="ECO:0000256" key="9">
    <source>
        <dbReference type="ARBA" id="ARBA00022943"/>
    </source>
</evidence>
<keyword evidence="7" id="KW-0862">Zinc</keyword>
<dbReference type="OrthoDB" id="9885288at2759"/>
<dbReference type="GO" id="GO:0006412">
    <property type="term" value="P:translation"/>
    <property type="evidence" value="ECO:0007669"/>
    <property type="project" value="TreeGrafter"/>
</dbReference>
<keyword evidence="12" id="KW-1185">Reference proteome</keyword>
<name>A0A8B8CS21_CRAVI</name>
<dbReference type="InterPro" id="IPR027377">
    <property type="entry name" value="ZAR1/RTP1-5-like_Znf-3CxxC"/>
</dbReference>
<keyword evidence="3" id="KW-0963">Cytoplasm</keyword>
<reference evidence="13" key="1">
    <citation type="submission" date="2025-08" db="UniProtKB">
        <authorList>
            <consortium name="RefSeq"/>
        </authorList>
    </citation>
    <scope>IDENTIFICATION</scope>
    <source>
        <tissue evidence="13">Whole sample</tissue>
    </source>
</reference>
<dbReference type="GO" id="GO:0048477">
    <property type="term" value="P:oogenesis"/>
    <property type="evidence" value="ECO:0007669"/>
    <property type="project" value="UniProtKB-KW"/>
</dbReference>
<dbReference type="GO" id="GO:0005737">
    <property type="term" value="C:cytoplasm"/>
    <property type="evidence" value="ECO:0007669"/>
    <property type="project" value="UniProtKB-SubCell"/>
</dbReference>
<evidence type="ECO:0000313" key="12">
    <source>
        <dbReference type="Proteomes" id="UP000694844"/>
    </source>
</evidence>
<dbReference type="Pfam" id="PF13695">
    <property type="entry name" value="Zn_ribbon_3CxxC"/>
    <property type="match status" value="1"/>
</dbReference>
<accession>A0A8B8CS21</accession>
<keyword evidence="9" id="KW-0896">Oogenesis</keyword>
<dbReference type="AlphaFoldDB" id="A0A8B8CS21"/>
<evidence type="ECO:0000256" key="4">
    <source>
        <dbReference type="ARBA" id="ARBA00022723"/>
    </source>
</evidence>
<evidence type="ECO:0000256" key="1">
    <source>
        <dbReference type="ARBA" id="ARBA00004496"/>
    </source>
</evidence>
<dbReference type="Proteomes" id="UP000694844">
    <property type="component" value="Chromosome 2"/>
</dbReference>